<feature type="transmembrane region" description="Helical" evidence="7">
    <location>
        <begin position="805"/>
        <end position="827"/>
    </location>
</feature>
<dbReference type="InterPro" id="IPR050250">
    <property type="entry name" value="Macrolide_Exporter_MacB"/>
</dbReference>
<comment type="similarity">
    <text evidence="6">Belongs to the ABC-4 integral membrane protein family.</text>
</comment>
<feature type="transmembrane region" description="Helical" evidence="7">
    <location>
        <begin position="26"/>
        <end position="49"/>
    </location>
</feature>
<dbReference type="PANTHER" id="PTHR30572">
    <property type="entry name" value="MEMBRANE COMPONENT OF TRANSPORTER-RELATED"/>
    <property type="match status" value="1"/>
</dbReference>
<proteinExistence type="inferred from homology"/>
<evidence type="ECO:0000256" key="6">
    <source>
        <dbReference type="ARBA" id="ARBA00038076"/>
    </source>
</evidence>
<evidence type="ECO:0000313" key="9">
    <source>
        <dbReference type="EMBL" id="AZS17769.1"/>
    </source>
</evidence>
<dbReference type="AlphaFoldDB" id="A0A3Q9IF69"/>
<evidence type="ECO:0000256" key="2">
    <source>
        <dbReference type="ARBA" id="ARBA00022475"/>
    </source>
</evidence>
<dbReference type="GO" id="GO:0005886">
    <property type="term" value="C:plasma membrane"/>
    <property type="evidence" value="ECO:0007669"/>
    <property type="project" value="UniProtKB-SubCell"/>
</dbReference>
<evidence type="ECO:0000313" key="10">
    <source>
        <dbReference type="Proteomes" id="UP000270678"/>
    </source>
</evidence>
<feature type="transmembrane region" description="Helical" evidence="7">
    <location>
        <begin position="314"/>
        <end position="336"/>
    </location>
</feature>
<dbReference type="KEGG" id="plut:EI981_27275"/>
<accession>A0A3Q9IF69</accession>
<gene>
    <name evidence="9" type="ORF">EI981_27275</name>
</gene>
<evidence type="ECO:0000256" key="5">
    <source>
        <dbReference type="ARBA" id="ARBA00023136"/>
    </source>
</evidence>
<dbReference type="RefSeq" id="WP_127003633.1">
    <property type="nucleotide sequence ID" value="NZ_CP034346.1"/>
</dbReference>
<name>A0A3Q9IF69_9BACL</name>
<dbReference type="EMBL" id="CP034346">
    <property type="protein sequence ID" value="AZS17769.1"/>
    <property type="molecule type" value="Genomic_DNA"/>
</dbReference>
<evidence type="ECO:0000256" key="7">
    <source>
        <dbReference type="SAM" id="Phobius"/>
    </source>
</evidence>
<feature type="transmembrane region" description="Helical" evidence="7">
    <location>
        <begin position="356"/>
        <end position="376"/>
    </location>
</feature>
<evidence type="ECO:0000256" key="3">
    <source>
        <dbReference type="ARBA" id="ARBA00022692"/>
    </source>
</evidence>
<sequence>MIGTNNRRTIFRLAKKSLRASPLRNWIIIGAIVLTTLMITSIFTITLSLNKSMERTQMKTAGGDYHGSFKYLTKEQVDTLKQHPSIKEYGTSLVVGWVANEVFKTSPIEVNLIDDLMAKHSFVQFIEGGLPVEEDGIVMNTWALEKLGVSLQLGADVPLEIDINGQKLSKDFKLSGYYKADQHVAMAGLAYVSQNFVDKYVAQMDPKQTKLSGTYVNTTSLNVMFNNSWDIQEKVDKVLADTGLDVPTGVNWAYSSVSLFNDPMNLLPYAALILVIMLSGYLLIYNIFYISVVRDIKFYGLLKTIGTTPRQLKRMIVTGANLLFIVALPIGLALGYGLGYLLIPMLSSFSDEPREISYSISPWIFIGAAIFSYITLRISASKPGRMAARVSPVEAVKYAGVSEGSMRGFKRTRHGAKIYKMALGNLLRSKKKLFLMLASLSLGLILFSMIYTLISSLNVNKYLNAFISGDYVVKDEATEANMWVTDNESYALTEEVSQALEELNGVERLDKVYFKEDTLPISDRIRVLLEPLAETEKPEMPMYSPILTSGRMPLQIYGLDEGWYDVLNPSEIVAGQFDREKFNTGKYVLVTEALLDEGYKSYYQPGDKVELGVDGRDYEVMAVLKSDGLYAAGVKYYSIAGFRAFLPTRESKLAEPDSIILSATLHLEPNKSDQAKSAIRAYTDSVPGLLMKSRDDYKAEMNGFITIFQTVGYGLSFIIGLIGLMNFMNTMITGMIARRHEFAILESIGMSKKQLRKMLIYEGLYVVLFTAVILGTIGVLLTYGLIKTITENIAFTVFHMDVLPIAASIPILAVISIVITVIAYKVLAKDTVVARLREAE</sequence>
<evidence type="ECO:0000256" key="4">
    <source>
        <dbReference type="ARBA" id="ARBA00022989"/>
    </source>
</evidence>
<feature type="domain" description="ABC3 transporter permease C-terminal" evidence="8">
    <location>
        <begin position="271"/>
        <end position="376"/>
    </location>
</feature>
<keyword evidence="3 7" id="KW-0812">Transmembrane</keyword>
<reference evidence="10" key="1">
    <citation type="submission" date="2018-12" db="EMBL/GenBank/DDBJ databases">
        <title>Complete genome sequence of Paenibacillus sp. MBLB1234.</title>
        <authorList>
            <person name="Nam Y.-D."/>
            <person name="Kang J."/>
            <person name="Chung W.-H."/>
            <person name="Park Y.S."/>
        </authorList>
    </citation>
    <scope>NUCLEOTIDE SEQUENCE [LARGE SCALE GENOMIC DNA]</scope>
    <source>
        <strain evidence="10">MBLB1234</strain>
    </source>
</reference>
<comment type="subcellular location">
    <subcellularLocation>
        <location evidence="1">Cell membrane</location>
        <topology evidence="1">Multi-pass membrane protein</topology>
    </subcellularLocation>
</comment>
<feature type="transmembrane region" description="Helical" evidence="7">
    <location>
        <begin position="758"/>
        <end position="785"/>
    </location>
</feature>
<dbReference type="PANTHER" id="PTHR30572:SF4">
    <property type="entry name" value="ABC TRANSPORTER PERMEASE YTRF"/>
    <property type="match status" value="1"/>
</dbReference>
<dbReference type="InterPro" id="IPR003838">
    <property type="entry name" value="ABC3_permease_C"/>
</dbReference>
<keyword evidence="4 7" id="KW-1133">Transmembrane helix</keyword>
<organism evidence="9 10">
    <name type="scientific">Paenibacillus lutimineralis</name>
    <dbReference type="NCBI Taxonomy" id="2707005"/>
    <lineage>
        <taxon>Bacteria</taxon>
        <taxon>Bacillati</taxon>
        <taxon>Bacillota</taxon>
        <taxon>Bacilli</taxon>
        <taxon>Bacillales</taxon>
        <taxon>Paenibacillaceae</taxon>
        <taxon>Paenibacillus</taxon>
    </lineage>
</organism>
<dbReference type="Pfam" id="PF02687">
    <property type="entry name" value="FtsX"/>
    <property type="match status" value="2"/>
</dbReference>
<keyword evidence="10" id="KW-1185">Reference proteome</keyword>
<feature type="transmembrane region" description="Helical" evidence="7">
    <location>
        <begin position="266"/>
        <end position="293"/>
    </location>
</feature>
<keyword evidence="5 7" id="KW-0472">Membrane</keyword>
<feature type="transmembrane region" description="Helical" evidence="7">
    <location>
        <begin position="711"/>
        <end position="737"/>
    </location>
</feature>
<keyword evidence="2" id="KW-1003">Cell membrane</keyword>
<evidence type="ECO:0000256" key="1">
    <source>
        <dbReference type="ARBA" id="ARBA00004651"/>
    </source>
</evidence>
<dbReference type="Proteomes" id="UP000270678">
    <property type="component" value="Chromosome"/>
</dbReference>
<dbReference type="GO" id="GO:0022857">
    <property type="term" value="F:transmembrane transporter activity"/>
    <property type="evidence" value="ECO:0007669"/>
    <property type="project" value="TreeGrafter"/>
</dbReference>
<protein>
    <submittedName>
        <fullName evidence="9">FtsX-like permease family protein</fullName>
    </submittedName>
</protein>
<feature type="domain" description="ABC3 transporter permease C-terminal" evidence="8">
    <location>
        <begin position="715"/>
        <end position="829"/>
    </location>
</feature>
<dbReference type="OrthoDB" id="1694171at2"/>
<evidence type="ECO:0000259" key="8">
    <source>
        <dbReference type="Pfam" id="PF02687"/>
    </source>
</evidence>
<feature type="transmembrane region" description="Helical" evidence="7">
    <location>
        <begin position="433"/>
        <end position="454"/>
    </location>
</feature>